<sequence>MYKMQNHLKLHLILFSILVFIFGCNSSDLSKKEEKLSEENIDYSAAEVDYINIRSSNTGSKNTYTKNILIPLEKIDGCDYVVKGKIEYIKNGAVVATVDFGDGECDDIATKTVDGKKYTFNLGGKGKSSRYKKNILMPLVKIDGCDYIVEGKIEYIKNGAVVATVDFGDGQ</sequence>
<gene>
    <name evidence="1" type="ORF">METZ01_LOCUS503706</name>
</gene>
<organism evidence="1">
    <name type="scientific">marine metagenome</name>
    <dbReference type="NCBI Taxonomy" id="408172"/>
    <lineage>
        <taxon>unclassified sequences</taxon>
        <taxon>metagenomes</taxon>
        <taxon>ecological metagenomes</taxon>
    </lineage>
</organism>
<evidence type="ECO:0008006" key="2">
    <source>
        <dbReference type="Google" id="ProtNLM"/>
    </source>
</evidence>
<dbReference type="PROSITE" id="PS51257">
    <property type="entry name" value="PROKAR_LIPOPROTEIN"/>
    <property type="match status" value="1"/>
</dbReference>
<protein>
    <recommendedName>
        <fullName evidence="2">Lipoprotein</fullName>
    </recommendedName>
</protein>
<accession>A0A383E1Z3</accession>
<dbReference type="EMBL" id="UINC01222183">
    <property type="protein sequence ID" value="SVE50852.1"/>
    <property type="molecule type" value="Genomic_DNA"/>
</dbReference>
<reference evidence="1" key="1">
    <citation type="submission" date="2018-05" db="EMBL/GenBank/DDBJ databases">
        <authorList>
            <person name="Lanie J.A."/>
            <person name="Ng W.-L."/>
            <person name="Kazmierczak K.M."/>
            <person name="Andrzejewski T.M."/>
            <person name="Davidsen T.M."/>
            <person name="Wayne K.J."/>
            <person name="Tettelin H."/>
            <person name="Glass J.I."/>
            <person name="Rusch D."/>
            <person name="Podicherti R."/>
            <person name="Tsui H.-C.T."/>
            <person name="Winkler M.E."/>
        </authorList>
    </citation>
    <scope>NUCLEOTIDE SEQUENCE</scope>
</reference>
<feature type="non-terminal residue" evidence="1">
    <location>
        <position position="171"/>
    </location>
</feature>
<dbReference type="AlphaFoldDB" id="A0A383E1Z3"/>
<name>A0A383E1Z3_9ZZZZ</name>
<proteinExistence type="predicted"/>
<evidence type="ECO:0000313" key="1">
    <source>
        <dbReference type="EMBL" id="SVE50852.1"/>
    </source>
</evidence>